<feature type="coiled-coil region" evidence="5">
    <location>
        <begin position="146"/>
        <end position="173"/>
    </location>
</feature>
<comment type="caution">
    <text evidence="7">The sequence shown here is derived from an EMBL/GenBank/DDBJ whole genome shotgun (WGS) entry which is preliminary data.</text>
</comment>
<dbReference type="PANTHER" id="PTHR10039">
    <property type="entry name" value="AMELOGENIN"/>
    <property type="match status" value="1"/>
</dbReference>
<dbReference type="PANTHER" id="PTHR10039:SF15">
    <property type="entry name" value="NACHT DOMAIN-CONTAINING PROTEIN"/>
    <property type="match status" value="1"/>
</dbReference>
<dbReference type="Pfam" id="PF12796">
    <property type="entry name" value="Ank_2"/>
    <property type="match status" value="1"/>
</dbReference>
<evidence type="ECO:0000256" key="2">
    <source>
        <dbReference type="ARBA" id="ARBA00023125"/>
    </source>
</evidence>
<protein>
    <recommendedName>
        <fullName evidence="6">NDT80 domain-containing protein</fullName>
    </recommendedName>
</protein>
<dbReference type="OrthoDB" id="195446at2759"/>
<dbReference type="InterPro" id="IPR056884">
    <property type="entry name" value="NPHP3-like_N"/>
</dbReference>
<dbReference type="Pfam" id="PF24883">
    <property type="entry name" value="NPHP3_N"/>
    <property type="match status" value="1"/>
</dbReference>
<dbReference type="GO" id="GO:0003700">
    <property type="term" value="F:DNA-binding transcription factor activity"/>
    <property type="evidence" value="ECO:0007669"/>
    <property type="project" value="UniProtKB-UniRule"/>
</dbReference>
<dbReference type="Proteomes" id="UP000297299">
    <property type="component" value="Unassembled WGS sequence"/>
</dbReference>
<gene>
    <name evidence="7" type="ORF">BOTCAL_0074g00210</name>
</gene>
<name>A0A4Y8D8I5_9HELO</name>
<dbReference type="PROSITE" id="PS51517">
    <property type="entry name" value="NDT80"/>
    <property type="match status" value="1"/>
</dbReference>
<dbReference type="PROSITE" id="PS50088">
    <property type="entry name" value="ANK_REPEAT"/>
    <property type="match status" value="1"/>
</dbReference>
<dbReference type="InterPro" id="IPR036770">
    <property type="entry name" value="Ankyrin_rpt-contain_sf"/>
</dbReference>
<dbReference type="InterPro" id="IPR002110">
    <property type="entry name" value="Ankyrin_rpt"/>
</dbReference>
<keyword evidence="5" id="KW-0175">Coiled coil</keyword>
<feature type="domain" description="NDT80" evidence="6">
    <location>
        <begin position="783"/>
        <end position="1051"/>
    </location>
</feature>
<dbReference type="InterPro" id="IPR024061">
    <property type="entry name" value="NDT80_DNA-bd_dom"/>
</dbReference>
<dbReference type="SUPFAM" id="SSF49417">
    <property type="entry name" value="p53-like transcription factors"/>
    <property type="match status" value="1"/>
</dbReference>
<evidence type="ECO:0000256" key="3">
    <source>
        <dbReference type="PROSITE-ProRule" id="PRU00023"/>
    </source>
</evidence>
<accession>A0A4Y8D8I5</accession>
<keyword evidence="3" id="KW-0040">ANK repeat</keyword>
<evidence type="ECO:0000259" key="6">
    <source>
        <dbReference type="PROSITE" id="PS51517"/>
    </source>
</evidence>
<proteinExistence type="predicted"/>
<dbReference type="SMART" id="SM00248">
    <property type="entry name" value="ANK"/>
    <property type="match status" value="2"/>
</dbReference>
<evidence type="ECO:0000256" key="4">
    <source>
        <dbReference type="PROSITE-ProRule" id="PRU00850"/>
    </source>
</evidence>
<dbReference type="EMBL" id="PHWZ01000074">
    <property type="protein sequence ID" value="TEY74291.1"/>
    <property type="molecule type" value="Genomic_DNA"/>
</dbReference>
<dbReference type="InterPro" id="IPR037141">
    <property type="entry name" value="NDT80_DNA-bd_dom_sf"/>
</dbReference>
<dbReference type="InterPro" id="IPR054471">
    <property type="entry name" value="GPIID_WHD"/>
</dbReference>
<keyword evidence="1" id="KW-0677">Repeat</keyword>
<dbReference type="STRING" id="38488.A0A4Y8D8I5"/>
<feature type="repeat" description="ANK" evidence="3">
    <location>
        <begin position="712"/>
        <end position="745"/>
    </location>
</feature>
<keyword evidence="2 4" id="KW-0238">DNA-binding</keyword>
<dbReference type="Gene3D" id="1.25.40.20">
    <property type="entry name" value="Ankyrin repeat-containing domain"/>
    <property type="match status" value="1"/>
</dbReference>
<dbReference type="Pfam" id="PF05224">
    <property type="entry name" value="NDT80_PhoG"/>
    <property type="match status" value="1"/>
</dbReference>
<feature type="DNA-binding region" description="NDT80" evidence="4">
    <location>
        <begin position="783"/>
        <end position="1051"/>
    </location>
</feature>
<dbReference type="Gene3D" id="3.40.50.300">
    <property type="entry name" value="P-loop containing nucleotide triphosphate hydrolases"/>
    <property type="match status" value="1"/>
</dbReference>
<dbReference type="InterPro" id="IPR027417">
    <property type="entry name" value="P-loop_NTPase"/>
</dbReference>
<evidence type="ECO:0000313" key="7">
    <source>
        <dbReference type="EMBL" id="TEY74291.1"/>
    </source>
</evidence>
<dbReference type="Pfam" id="PF22939">
    <property type="entry name" value="WHD_GPIID"/>
    <property type="match status" value="1"/>
</dbReference>
<dbReference type="SUPFAM" id="SSF52540">
    <property type="entry name" value="P-loop containing nucleoside triphosphate hydrolases"/>
    <property type="match status" value="1"/>
</dbReference>
<evidence type="ECO:0000256" key="1">
    <source>
        <dbReference type="ARBA" id="ARBA00022737"/>
    </source>
</evidence>
<organism evidence="7 8">
    <name type="scientific">Botryotinia calthae</name>
    <dbReference type="NCBI Taxonomy" id="38488"/>
    <lineage>
        <taxon>Eukaryota</taxon>
        <taxon>Fungi</taxon>
        <taxon>Dikarya</taxon>
        <taxon>Ascomycota</taxon>
        <taxon>Pezizomycotina</taxon>
        <taxon>Leotiomycetes</taxon>
        <taxon>Helotiales</taxon>
        <taxon>Sclerotiniaceae</taxon>
        <taxon>Botryotinia</taxon>
    </lineage>
</organism>
<evidence type="ECO:0000313" key="8">
    <source>
        <dbReference type="Proteomes" id="UP000297299"/>
    </source>
</evidence>
<dbReference type="SUPFAM" id="SSF48403">
    <property type="entry name" value="Ankyrin repeat"/>
    <property type="match status" value="1"/>
</dbReference>
<feature type="coiled-coil region" evidence="5">
    <location>
        <begin position="20"/>
        <end position="54"/>
    </location>
</feature>
<keyword evidence="8" id="KW-1185">Reference proteome</keyword>
<dbReference type="InterPro" id="IPR008967">
    <property type="entry name" value="p53-like_TF_DNA-bd_sf"/>
</dbReference>
<dbReference type="AlphaFoldDB" id="A0A4Y8D8I5"/>
<dbReference type="Gene3D" id="2.60.40.1390">
    <property type="entry name" value="NDT80 DNA-binding domain"/>
    <property type="match status" value="1"/>
</dbReference>
<evidence type="ECO:0000256" key="5">
    <source>
        <dbReference type="SAM" id="Coils"/>
    </source>
</evidence>
<reference evidence="7 8" key="1">
    <citation type="submission" date="2017-11" db="EMBL/GenBank/DDBJ databases">
        <title>Comparative genomics of Botrytis spp.</title>
        <authorList>
            <person name="Valero-Jimenez C.A."/>
            <person name="Tapia P."/>
            <person name="Veloso J."/>
            <person name="Silva-Moreno E."/>
            <person name="Staats M."/>
            <person name="Valdes J.H."/>
            <person name="Van Kan J.A.L."/>
        </authorList>
    </citation>
    <scope>NUCLEOTIDE SEQUENCE [LARGE SCALE GENOMIC DNA]</scope>
    <source>
        <strain evidence="7 8">MUCL2830</strain>
    </source>
</reference>
<dbReference type="GO" id="GO:0003677">
    <property type="term" value="F:DNA binding"/>
    <property type="evidence" value="ECO:0007669"/>
    <property type="project" value="UniProtKB-KW"/>
</dbReference>
<sequence>MDPLSPIASVIAVIQLASDIVSYISRAADATRERMRLRNEVLGCESILQQLKDEANNTEEGIKWTETIKTLEASDGPLGRLWAALSAVKIKLEPKNGLRKALSTLKWPFDQKEVEKIIVTIEHEKSLLELALANNSRSRKLMLELKKCSNEGARQLEELIQALEKSSNENLRQFMNFEGILTSIQESYADLRRGVDGLKQDRDDRERRAILEWLTPIDNAPQQSDFIYRRQVGTGKWLLDSAEFQVWLNTGKQTLFCPGIPGAGKTIMTSIVVDHLSTKFDSDGSIGIAFLYCNYQQQHEQKTEHLLRNLLRQLIQGQSSIPDSVQALYNRHKGNRRQPSLNEISRILHSVTAIYSRVFVIVDALDECQDSDGCRKTFMEEILSLQAKIGANLFATSRPIPEIIQKFAGGISLEIRACNEDVRLYLDGRLSQLPAFVRRYPKLQDEIKTEIVKTVDGMFLLAQLHLDSLIAKRSPRAVKTALKNLPNGYEAYDHAYKAAIERIECQVADSQELAEQVLSWITCAKRPLTTAELRHALAVEVDQSEADEENVPEIDDIVAVCAGLVTIDEESDIIRLVHYTAKQYFERTQRFLFPDAEAEIARTCLTYLSFDAFESGFCPTDEKFEARLRSNVLYDYAARNWGHHVREASIGVGQIILNFLENEAKISSSSQALMAFGSSSGYSGYSQTNGHEALVELLLVEDSVDPDSKDSNNRTPLLYAAWYGYEALVKLLLATVGVDPNSKDSGGWTALSYAAWYGHEAVVKLLLAKSDVYPDSKDSGGWTPLSLAAGRGHEATTLSHSGALVSSRDPYTARNTPSLVTQTTLGILQYIDASTGGATSVDIEIEGTIDKGFFLADNEWTCYKRNYFSCICSYSLTPYYPGVSMHFVRTGTVHIYQVYGFAMCISAVVADNEGQSIDLVQYTPKPGKWLEIERLEKLRLSPKGLQPGLHKGLHPGDDSELADSSRTVYEQNYGQVHGLYPVEHTFERIQFKQATANNGKRRAAQQYFNLVVELWADVGSQAPDGYIKIAYRKSVNLIVRGRSPGHYLVYRRGSLSSGLCYSNGSIGVKQPGDHLNEAASLPKS</sequence>